<comment type="caution">
    <text evidence="1">The sequence shown here is derived from an EMBL/GenBank/DDBJ whole genome shotgun (WGS) entry which is preliminary data.</text>
</comment>
<proteinExistence type="predicted"/>
<reference evidence="1" key="1">
    <citation type="submission" date="2021-09" db="EMBL/GenBank/DDBJ databases">
        <title>The genome of Mauremys mutica provides insights into the evolution of semi-aquatic lifestyle.</title>
        <authorList>
            <person name="Gong S."/>
            <person name="Gao Y."/>
        </authorList>
    </citation>
    <scope>NUCLEOTIDE SEQUENCE</scope>
    <source>
        <strain evidence="1">MM-2020</strain>
        <tissue evidence="1">Muscle</tissue>
    </source>
</reference>
<sequence>MRDMGGYSTLPPGRTLKNGDNFPFPCCESCRSQCLARAGSSGGPALLAYRALLSFQRGVARNSLACGIGRELQPLPALGQQFKPSLGWELADGCYHLMPYSASYEINSALVLGLGHNNHPKKSGANLVLFPLVGRLVVPLGYGWGT</sequence>
<organism evidence="1 2">
    <name type="scientific">Mauremys mutica</name>
    <name type="common">yellowpond turtle</name>
    <dbReference type="NCBI Taxonomy" id="74926"/>
    <lineage>
        <taxon>Eukaryota</taxon>
        <taxon>Metazoa</taxon>
        <taxon>Chordata</taxon>
        <taxon>Craniata</taxon>
        <taxon>Vertebrata</taxon>
        <taxon>Euteleostomi</taxon>
        <taxon>Archelosauria</taxon>
        <taxon>Testudinata</taxon>
        <taxon>Testudines</taxon>
        <taxon>Cryptodira</taxon>
        <taxon>Durocryptodira</taxon>
        <taxon>Testudinoidea</taxon>
        <taxon>Geoemydidae</taxon>
        <taxon>Geoemydinae</taxon>
        <taxon>Mauremys</taxon>
    </lineage>
</organism>
<keyword evidence="2" id="KW-1185">Reference proteome</keyword>
<accession>A0A9D3XVM7</accession>
<name>A0A9D3XVM7_9SAUR</name>
<dbReference type="AlphaFoldDB" id="A0A9D3XVM7"/>
<dbReference type="EMBL" id="JAHDVG010000463">
    <property type="protein sequence ID" value="KAH1187684.1"/>
    <property type="molecule type" value="Genomic_DNA"/>
</dbReference>
<dbReference type="Proteomes" id="UP000827986">
    <property type="component" value="Unassembled WGS sequence"/>
</dbReference>
<evidence type="ECO:0000313" key="2">
    <source>
        <dbReference type="Proteomes" id="UP000827986"/>
    </source>
</evidence>
<protein>
    <submittedName>
        <fullName evidence="1">Uncharacterized protein</fullName>
    </submittedName>
</protein>
<evidence type="ECO:0000313" key="1">
    <source>
        <dbReference type="EMBL" id="KAH1187684.1"/>
    </source>
</evidence>
<gene>
    <name evidence="1" type="ORF">KIL84_020433</name>
</gene>